<dbReference type="AlphaFoldDB" id="A0A146JW32"/>
<organism evidence="1">
    <name type="scientific">Trepomonas sp. PC1</name>
    <dbReference type="NCBI Taxonomy" id="1076344"/>
    <lineage>
        <taxon>Eukaryota</taxon>
        <taxon>Metamonada</taxon>
        <taxon>Diplomonadida</taxon>
        <taxon>Hexamitidae</taxon>
        <taxon>Hexamitinae</taxon>
        <taxon>Trepomonas</taxon>
    </lineage>
</organism>
<reference evidence="1" key="1">
    <citation type="submission" date="2015-07" db="EMBL/GenBank/DDBJ databases">
        <title>Adaptation to a free-living lifestyle via gene acquisitions in the diplomonad Trepomonas sp. PC1.</title>
        <authorList>
            <person name="Xu F."/>
            <person name="Jerlstrom-Hultqvist J."/>
            <person name="Kolisko M."/>
            <person name="Simpson A.G.B."/>
            <person name="Roger A.J."/>
            <person name="Svard S.G."/>
            <person name="Andersson J.O."/>
        </authorList>
    </citation>
    <scope>NUCLEOTIDE SEQUENCE</scope>
    <source>
        <strain evidence="1">PC1</strain>
    </source>
</reference>
<protein>
    <submittedName>
        <fullName evidence="1">Uncharacterized protein</fullName>
    </submittedName>
</protein>
<feature type="non-terminal residue" evidence="1">
    <location>
        <position position="1"/>
    </location>
</feature>
<evidence type="ECO:0000313" key="1">
    <source>
        <dbReference type="EMBL" id="JAP88752.1"/>
    </source>
</evidence>
<accession>A0A146JW32</accession>
<dbReference type="EMBL" id="GDID01007854">
    <property type="protein sequence ID" value="JAP88752.1"/>
    <property type="molecule type" value="Transcribed_RNA"/>
</dbReference>
<sequence>DLMTFPFKSVGLQLLLDFEAVAKLYKQKSDNPEVDQTQAIQQLREQIKQNLIDRSSIYQTMRNVCKEIDEFVPEEQTRFLSRNGNTPLKIDGDVPMLQSDRMNDLLRSVCVAEFAARNYTLLDDKQKVYLEQLKEETKIDFSSCYSLLHQAVLLFKENDSASIIKLIKKICPEAARSKQLINKAKLNDQSIIEEVRSLYLKYLIPNESLQQFPERIAASGFEVFRTKFCSHEKWHEVMQFNGFTTGCPGCMFPKQFNAPEAVEIRTTVRCIKDGQLIDHDNQYYYFVDGVGFCCAAHKEEYPTAVRIVFCW</sequence>
<proteinExistence type="predicted"/>
<gene>
    <name evidence="1" type="ORF">TPC1_31753</name>
</gene>
<name>A0A146JW32_9EUKA</name>